<gene>
    <name evidence="3" type="ORF">Poly30_05390</name>
</gene>
<dbReference type="SMART" id="SM00460">
    <property type="entry name" value="TGc"/>
    <property type="match status" value="1"/>
</dbReference>
<feature type="chain" id="PRO_5021710748" evidence="1">
    <location>
        <begin position="22"/>
        <end position="664"/>
    </location>
</feature>
<evidence type="ECO:0000313" key="4">
    <source>
        <dbReference type="Proteomes" id="UP000320390"/>
    </source>
</evidence>
<dbReference type="Gene3D" id="3.40.50.1820">
    <property type="entry name" value="alpha/beta hydrolase"/>
    <property type="match status" value="1"/>
</dbReference>
<dbReference type="RefSeq" id="WP_145194470.1">
    <property type="nucleotide sequence ID" value="NZ_CP036434.1"/>
</dbReference>
<sequence precursor="true">MLTPSIAASAALALLSAPASSALQDSDLHDSETWARFQSQAATEFGESGAEAARFLERFRPERDATAVDVALLMDNLRLALEAREEFPWAQKISDELFWNDVLPYAVLDETRENWRPAMLERTRPIVKDAQTIEEAVQAINRDLYDLVNVHYNTGRKRPNASPAESIAQGRATCTGLTVLFVDACRSVGIPARAAGVAKWHDDRGNHTWPEIWDGERWRFTGADEYDQNGLDRGWFVSDASQAKPLSEGDVDHAVWATSWRTTGHSFPLVWNRGYRGVHGVEVTERYLGDRSESLAALGAEGEALGEEAAQRVVQELWAKKREKLAEELAPELEGNAFRVGEHELKVKVKEFGEAPPGGHSLWISMHGGGGAPARVNDRQWENQIRLYEPEEGYYVAPRAPTDTWNLWHQDHIDGLFDRMIQAFVACRGVNPDRVYLLGYSAGGDGVYQLAPRMSDRFAAAAMMAGHPNETKPDGLRNLPFMLFMGGADGAYNRNRIAAEWRVALAQLRAADPEGYDHRVTIYPGKPHWMDGEDKEALPWMAKRTRNAWPSRVVWLQDDVLHARYYWLQVDPKQAKARQRIEATVDGQTIEIVTDPKAADPVTEVTLHLIDRLIDLDQPITLRWNGSEVFRGKILRTRSAVERSLATSPTREVCGTAVLTVSVQ</sequence>
<evidence type="ECO:0000256" key="1">
    <source>
        <dbReference type="SAM" id="SignalP"/>
    </source>
</evidence>
<dbReference type="Pfam" id="PF01738">
    <property type="entry name" value="DLH"/>
    <property type="match status" value="1"/>
</dbReference>
<dbReference type="InterPro" id="IPR038765">
    <property type="entry name" value="Papain-like_cys_pep_sf"/>
</dbReference>
<evidence type="ECO:0000313" key="3">
    <source>
        <dbReference type="EMBL" id="QDV05044.1"/>
    </source>
</evidence>
<dbReference type="OrthoDB" id="9764953at2"/>
<dbReference type="InterPro" id="IPR029058">
    <property type="entry name" value="AB_hydrolase_fold"/>
</dbReference>
<name>A0A518ELS0_9BACT</name>
<dbReference type="Pfam" id="PF01841">
    <property type="entry name" value="Transglut_core"/>
    <property type="match status" value="1"/>
</dbReference>
<dbReference type="AlphaFoldDB" id="A0A518ELS0"/>
<proteinExistence type="predicted"/>
<dbReference type="PANTHER" id="PTHR35532:SF5">
    <property type="entry name" value="CARBOHYDRATE-BINDING DOMAIN-CONTAINING PROTEIN"/>
    <property type="match status" value="1"/>
</dbReference>
<keyword evidence="4" id="KW-1185">Reference proteome</keyword>
<dbReference type="Proteomes" id="UP000320390">
    <property type="component" value="Chromosome"/>
</dbReference>
<keyword evidence="1" id="KW-0732">Signal</keyword>
<dbReference type="EMBL" id="CP036434">
    <property type="protein sequence ID" value="QDV05044.1"/>
    <property type="molecule type" value="Genomic_DNA"/>
</dbReference>
<protein>
    <submittedName>
        <fullName evidence="3">Transglutaminase-like superfamily protein</fullName>
    </submittedName>
</protein>
<evidence type="ECO:0000259" key="2">
    <source>
        <dbReference type="SMART" id="SM00460"/>
    </source>
</evidence>
<dbReference type="InterPro" id="IPR002931">
    <property type="entry name" value="Transglutaminase-like"/>
</dbReference>
<reference evidence="3 4" key="1">
    <citation type="submission" date="2019-02" db="EMBL/GenBank/DDBJ databases">
        <title>Deep-cultivation of Planctomycetes and their phenomic and genomic characterization uncovers novel biology.</title>
        <authorList>
            <person name="Wiegand S."/>
            <person name="Jogler M."/>
            <person name="Boedeker C."/>
            <person name="Pinto D."/>
            <person name="Vollmers J."/>
            <person name="Rivas-Marin E."/>
            <person name="Kohn T."/>
            <person name="Peeters S.H."/>
            <person name="Heuer A."/>
            <person name="Rast P."/>
            <person name="Oberbeckmann S."/>
            <person name="Bunk B."/>
            <person name="Jeske O."/>
            <person name="Meyerdierks A."/>
            <person name="Storesund J.E."/>
            <person name="Kallscheuer N."/>
            <person name="Luecker S."/>
            <person name="Lage O.M."/>
            <person name="Pohl T."/>
            <person name="Merkel B.J."/>
            <person name="Hornburger P."/>
            <person name="Mueller R.-W."/>
            <person name="Bruemmer F."/>
            <person name="Labrenz M."/>
            <person name="Spormann A.M."/>
            <person name="Op den Camp H."/>
            <person name="Overmann J."/>
            <person name="Amann R."/>
            <person name="Jetten M.S.M."/>
            <person name="Mascher T."/>
            <person name="Medema M.H."/>
            <person name="Devos D.P."/>
            <person name="Kaster A.-K."/>
            <person name="Ovreas L."/>
            <person name="Rohde M."/>
            <person name="Galperin M.Y."/>
            <person name="Jogler C."/>
        </authorList>
    </citation>
    <scope>NUCLEOTIDE SEQUENCE [LARGE SCALE GENOMIC DNA]</scope>
    <source>
        <strain evidence="3 4">Poly30</strain>
    </source>
</reference>
<dbReference type="InterPro" id="IPR002925">
    <property type="entry name" value="Dienelactn_hydro"/>
</dbReference>
<dbReference type="PANTHER" id="PTHR35532">
    <property type="entry name" value="SIMILAR TO POLYHYDROXYALKANOATE DEPOLYMERASE"/>
    <property type="match status" value="1"/>
</dbReference>
<dbReference type="Gene3D" id="3.10.620.30">
    <property type="match status" value="1"/>
</dbReference>
<dbReference type="SUPFAM" id="SSF53474">
    <property type="entry name" value="alpha/beta-Hydrolases"/>
    <property type="match status" value="1"/>
</dbReference>
<dbReference type="GO" id="GO:0016787">
    <property type="term" value="F:hydrolase activity"/>
    <property type="evidence" value="ECO:0007669"/>
    <property type="project" value="InterPro"/>
</dbReference>
<accession>A0A518ELS0</accession>
<dbReference type="SUPFAM" id="SSF54001">
    <property type="entry name" value="Cysteine proteinases"/>
    <property type="match status" value="1"/>
</dbReference>
<feature type="signal peptide" evidence="1">
    <location>
        <begin position="1"/>
        <end position="21"/>
    </location>
</feature>
<organism evidence="3 4">
    <name type="scientific">Saltatorellus ferox</name>
    <dbReference type="NCBI Taxonomy" id="2528018"/>
    <lineage>
        <taxon>Bacteria</taxon>
        <taxon>Pseudomonadati</taxon>
        <taxon>Planctomycetota</taxon>
        <taxon>Planctomycetia</taxon>
        <taxon>Planctomycetia incertae sedis</taxon>
        <taxon>Saltatorellus</taxon>
    </lineage>
</organism>
<feature type="domain" description="Transglutaminase-like" evidence="2">
    <location>
        <begin position="166"/>
        <end position="225"/>
    </location>
</feature>